<protein>
    <recommendedName>
        <fullName evidence="1">Spore protein YkvP/CgeB glycosyl transferase-like domain-containing protein</fullName>
    </recommendedName>
</protein>
<organism evidence="2 3">
    <name type="scientific">Leptolyngbya foveolarum</name>
    <dbReference type="NCBI Taxonomy" id="47253"/>
    <lineage>
        <taxon>Bacteria</taxon>
        <taxon>Bacillati</taxon>
        <taxon>Cyanobacteriota</taxon>
        <taxon>Cyanophyceae</taxon>
        <taxon>Leptolyngbyales</taxon>
        <taxon>Leptolyngbyaceae</taxon>
        <taxon>Leptolyngbya group</taxon>
        <taxon>Leptolyngbya</taxon>
    </lineage>
</organism>
<accession>A0A2W4UCN6</accession>
<dbReference type="Pfam" id="PF13524">
    <property type="entry name" value="Glyco_trans_1_2"/>
    <property type="match status" value="1"/>
</dbReference>
<dbReference type="Proteomes" id="UP000249354">
    <property type="component" value="Unassembled WGS sequence"/>
</dbReference>
<reference evidence="2 3" key="2">
    <citation type="submission" date="2018-06" db="EMBL/GenBank/DDBJ databases">
        <title>Metagenomic assembly of (sub)arctic Cyanobacteria and their associated microbiome from non-axenic cultures.</title>
        <authorList>
            <person name="Baurain D."/>
        </authorList>
    </citation>
    <scope>NUCLEOTIDE SEQUENCE [LARGE SCALE GENOMIC DNA]</scope>
    <source>
        <strain evidence="2">ULC129bin1</strain>
    </source>
</reference>
<feature type="domain" description="Spore protein YkvP/CgeB glycosyl transferase-like" evidence="1">
    <location>
        <begin position="244"/>
        <end position="379"/>
    </location>
</feature>
<evidence type="ECO:0000259" key="1">
    <source>
        <dbReference type="Pfam" id="PF13524"/>
    </source>
</evidence>
<dbReference type="SUPFAM" id="SSF53756">
    <property type="entry name" value="UDP-Glycosyltransferase/glycogen phosphorylase"/>
    <property type="match status" value="1"/>
</dbReference>
<gene>
    <name evidence="2" type="ORF">DCF25_08870</name>
</gene>
<evidence type="ECO:0000313" key="3">
    <source>
        <dbReference type="Proteomes" id="UP000249354"/>
    </source>
</evidence>
<comment type="caution">
    <text evidence="2">The sequence shown here is derived from an EMBL/GenBank/DDBJ whole genome shotgun (WGS) entry which is preliminary data.</text>
</comment>
<reference evidence="3" key="1">
    <citation type="submission" date="2018-04" db="EMBL/GenBank/DDBJ databases">
        <authorList>
            <person name="Cornet L."/>
        </authorList>
    </citation>
    <scope>NUCLEOTIDE SEQUENCE [LARGE SCALE GENOMIC DNA]</scope>
</reference>
<dbReference type="InterPro" id="IPR055259">
    <property type="entry name" value="YkvP/CgeB_Glyco_trans-like"/>
</dbReference>
<name>A0A2W4UCN6_9CYAN</name>
<evidence type="ECO:0000313" key="2">
    <source>
        <dbReference type="EMBL" id="PZO19046.1"/>
    </source>
</evidence>
<dbReference type="EMBL" id="QBMC01000047">
    <property type="protein sequence ID" value="PZO19046.1"/>
    <property type="molecule type" value="Genomic_DNA"/>
</dbReference>
<dbReference type="AlphaFoldDB" id="A0A2W4UCN6"/>
<dbReference type="Gene3D" id="3.40.50.2000">
    <property type="entry name" value="Glycogen Phosphorylase B"/>
    <property type="match status" value="1"/>
</dbReference>
<sequence length="389" mass="43219">MPINPLKSLFSRKSTSDGASEKLSATSPRYAYAFPSPYKQPRILILVDNVRATYFLFFHYVLLRLHNTESLAFFVLDSAEVGQWTKGKTPEAFVDQVIADAQPTLVIFSRYGAPYGDVLPALFKAKNVATVYHVDDDLLNIDPALGEEIQQRQGDPVVLSARKILLAQTDLIYASTAALGDRLASQFPQQTVFNARCTPYLDFLISSEPDCTKALTFGYMGSKGHQADLNAIAPQIAHILTDYPQVRFETFGTIKMPEALKAFSKQTQAYDTEPDYAKFLNQLRQLNWAIGLAPLQNTKFNQCKTASKYVEYTACGIATIVSDGLVYAQFTPEEQTLTAAPDQWFNKIQQLIEDETLRNTLVANSQAHCAATFSLEAVEAQIKELLALA</sequence>
<proteinExistence type="predicted"/>